<feature type="non-terminal residue" evidence="1">
    <location>
        <position position="1"/>
    </location>
</feature>
<gene>
    <name evidence="1" type="ORF">OCBIM_22001291mg</name>
</gene>
<proteinExistence type="predicted"/>
<dbReference type="EMBL" id="KQ416918">
    <property type="protein sequence ID" value="KOF94642.1"/>
    <property type="molecule type" value="Genomic_DNA"/>
</dbReference>
<evidence type="ECO:0000313" key="1">
    <source>
        <dbReference type="EMBL" id="KOF94642.1"/>
    </source>
</evidence>
<organism evidence="1">
    <name type="scientific">Octopus bimaculoides</name>
    <name type="common">California two-spotted octopus</name>
    <dbReference type="NCBI Taxonomy" id="37653"/>
    <lineage>
        <taxon>Eukaryota</taxon>
        <taxon>Metazoa</taxon>
        <taxon>Spiralia</taxon>
        <taxon>Lophotrochozoa</taxon>
        <taxon>Mollusca</taxon>
        <taxon>Cephalopoda</taxon>
        <taxon>Coleoidea</taxon>
        <taxon>Octopodiformes</taxon>
        <taxon>Octopoda</taxon>
        <taxon>Incirrata</taxon>
        <taxon>Octopodidae</taxon>
        <taxon>Octopus</taxon>
    </lineage>
</organism>
<accession>A0A0L8HZL2</accession>
<protein>
    <submittedName>
        <fullName evidence="1">Uncharacterized protein</fullName>
    </submittedName>
</protein>
<sequence>KMKKFEQDLHCHMILVAESYIMPSFPLPFALANGDGTLHKTNKASLERELEKNVAPAEILPSPKIPCSLYPNSGTKNRTRLLDIKKLIEALGDSIFDAFIGMHAFSLLYSHAFAGHGKLTTFK</sequence>
<reference evidence="1" key="1">
    <citation type="submission" date="2015-07" db="EMBL/GenBank/DDBJ databases">
        <title>MeaNS - Measles Nucleotide Surveillance Program.</title>
        <authorList>
            <person name="Tran T."/>
            <person name="Druce J."/>
        </authorList>
    </citation>
    <scope>NUCLEOTIDE SEQUENCE</scope>
    <source>
        <strain evidence="1">UCB-OBI-ISO-001</strain>
        <tissue evidence="1">Gonad</tissue>
    </source>
</reference>
<name>A0A0L8HZL2_OCTBM</name>
<dbReference type="AlphaFoldDB" id="A0A0L8HZL2"/>